<keyword evidence="6 18" id="KW-0645">Protease</keyword>
<feature type="compositionally biased region" description="Low complexity" evidence="16">
    <location>
        <begin position="68"/>
        <end position="82"/>
    </location>
</feature>
<evidence type="ECO:0000256" key="3">
    <source>
        <dbReference type="ARBA" id="ARBA00010541"/>
    </source>
</evidence>
<feature type="active site" description="Charge relay system" evidence="14">
    <location>
        <position position="269"/>
    </location>
</feature>
<feature type="domain" description="PDZ" evidence="17">
    <location>
        <begin position="313"/>
        <end position="404"/>
    </location>
</feature>
<dbReference type="InterPro" id="IPR009003">
    <property type="entry name" value="Peptidase_S1_PA"/>
</dbReference>
<evidence type="ECO:0000256" key="4">
    <source>
        <dbReference type="ARBA" id="ARBA00013035"/>
    </source>
</evidence>
<evidence type="ECO:0000256" key="6">
    <source>
        <dbReference type="ARBA" id="ARBA00022670"/>
    </source>
</evidence>
<dbReference type="SUPFAM" id="SSF50494">
    <property type="entry name" value="Trypsin-like serine proteases"/>
    <property type="match status" value="1"/>
</dbReference>
<keyword evidence="8" id="KW-0677">Repeat</keyword>
<dbReference type="InterPro" id="IPR001940">
    <property type="entry name" value="Peptidase_S1C"/>
</dbReference>
<keyword evidence="11" id="KW-0720">Serine protease</keyword>
<dbReference type="InterPro" id="IPR011782">
    <property type="entry name" value="Pept_S1C_Do"/>
</dbReference>
<accession>A0A285UEE9</accession>
<comment type="subcellular location">
    <subcellularLocation>
        <location evidence="2">Periplasm</location>
    </subcellularLocation>
</comment>
<evidence type="ECO:0000256" key="14">
    <source>
        <dbReference type="PIRSR" id="PIRSR611782-1"/>
    </source>
</evidence>
<dbReference type="GO" id="GO:0042597">
    <property type="term" value="C:periplasmic space"/>
    <property type="evidence" value="ECO:0007669"/>
    <property type="project" value="UniProtKB-SubCell"/>
</dbReference>
<reference evidence="18 19" key="1">
    <citation type="submission" date="2017-08" db="EMBL/GenBank/DDBJ databases">
        <authorList>
            <person name="de Groot N.N."/>
        </authorList>
    </citation>
    <scope>NUCLEOTIDE SEQUENCE [LARGE SCALE GENOMIC DNA]</scope>
    <source>
        <strain evidence="18 19">JC85</strain>
    </source>
</reference>
<dbReference type="GO" id="GO:0006508">
    <property type="term" value="P:proteolysis"/>
    <property type="evidence" value="ECO:0007669"/>
    <property type="project" value="UniProtKB-KW"/>
</dbReference>
<evidence type="ECO:0000256" key="8">
    <source>
        <dbReference type="ARBA" id="ARBA00022737"/>
    </source>
</evidence>
<feature type="region of interest" description="Disordered" evidence="16">
    <location>
        <begin position="55"/>
        <end position="85"/>
    </location>
</feature>
<feature type="binding site" evidence="15">
    <location>
        <begin position="267"/>
        <end position="269"/>
    </location>
    <ligand>
        <name>substrate</name>
    </ligand>
</feature>
<dbReference type="PANTHER" id="PTHR22939:SF130">
    <property type="entry name" value="PERIPLASMIC SERINE ENDOPROTEASE DEGP-LIKE-RELATED"/>
    <property type="match status" value="1"/>
</dbReference>
<evidence type="ECO:0000256" key="13">
    <source>
        <dbReference type="ARBA" id="ARBA00032850"/>
    </source>
</evidence>
<feature type="region of interest" description="Disordered" evidence="16">
    <location>
        <begin position="105"/>
        <end position="124"/>
    </location>
</feature>
<comment type="catalytic activity">
    <reaction evidence="1">
        <text>Acts on substrates that are at least partially unfolded. The cleavage site P1 residue is normally between a pair of hydrophobic residues, such as Val-|-Val.</text>
        <dbReference type="EC" id="3.4.21.107"/>
    </reaction>
</comment>
<keyword evidence="10" id="KW-0378">Hydrolase</keyword>
<keyword evidence="19" id="KW-1185">Reference proteome</keyword>
<keyword evidence="12" id="KW-0346">Stress response</keyword>
<evidence type="ECO:0000256" key="15">
    <source>
        <dbReference type="PIRSR" id="PIRSR611782-2"/>
    </source>
</evidence>
<dbReference type="OrthoDB" id="9758917at2"/>
<dbReference type="EC" id="3.4.21.107" evidence="4"/>
<feature type="binding site" evidence="15">
    <location>
        <position position="195"/>
    </location>
    <ligand>
        <name>substrate</name>
    </ligand>
</feature>
<dbReference type="InterPro" id="IPR001478">
    <property type="entry name" value="PDZ"/>
</dbReference>
<dbReference type="PANTHER" id="PTHR22939">
    <property type="entry name" value="SERINE PROTEASE FAMILY S1C HTRA-RELATED"/>
    <property type="match status" value="1"/>
</dbReference>
<dbReference type="Proteomes" id="UP000219167">
    <property type="component" value="Unassembled WGS sequence"/>
</dbReference>
<evidence type="ECO:0000256" key="10">
    <source>
        <dbReference type="ARBA" id="ARBA00022801"/>
    </source>
</evidence>
<dbReference type="InterPro" id="IPR036034">
    <property type="entry name" value="PDZ_sf"/>
</dbReference>
<feature type="active site" description="Charge relay system" evidence="14">
    <location>
        <position position="195"/>
    </location>
</feature>
<dbReference type="NCBIfam" id="TIGR02037">
    <property type="entry name" value="degP_htrA_DO"/>
    <property type="match status" value="1"/>
</dbReference>
<protein>
    <recommendedName>
        <fullName evidence="5">Probable periplasmic serine endoprotease DegP-like</fullName>
        <ecNumber evidence="4">3.4.21.107</ecNumber>
    </recommendedName>
    <alternativeName>
        <fullName evidence="13">Protease Do</fullName>
    </alternativeName>
</protein>
<feature type="region of interest" description="Disordered" evidence="16">
    <location>
        <begin position="418"/>
        <end position="444"/>
    </location>
</feature>
<evidence type="ECO:0000256" key="5">
    <source>
        <dbReference type="ARBA" id="ARBA00013958"/>
    </source>
</evidence>
<dbReference type="PROSITE" id="PS50106">
    <property type="entry name" value="PDZ"/>
    <property type="match status" value="2"/>
</dbReference>
<dbReference type="Pfam" id="PF13180">
    <property type="entry name" value="PDZ_2"/>
    <property type="match status" value="2"/>
</dbReference>
<evidence type="ECO:0000256" key="12">
    <source>
        <dbReference type="ARBA" id="ARBA00023016"/>
    </source>
</evidence>
<evidence type="ECO:0000256" key="2">
    <source>
        <dbReference type="ARBA" id="ARBA00004418"/>
    </source>
</evidence>
<keyword evidence="9" id="KW-0574">Periplasm</keyword>
<dbReference type="EMBL" id="OBQD01000007">
    <property type="protein sequence ID" value="SOC40202.1"/>
    <property type="molecule type" value="Genomic_DNA"/>
</dbReference>
<organism evidence="18 19">
    <name type="scientific">Rhizobium subbaraonis</name>
    <dbReference type="NCBI Taxonomy" id="908946"/>
    <lineage>
        <taxon>Bacteria</taxon>
        <taxon>Pseudomonadati</taxon>
        <taxon>Pseudomonadota</taxon>
        <taxon>Alphaproteobacteria</taxon>
        <taxon>Hyphomicrobiales</taxon>
        <taxon>Rhizobiaceae</taxon>
        <taxon>Rhizobium/Agrobacterium group</taxon>
        <taxon>Rhizobium</taxon>
    </lineage>
</organism>
<comment type="similarity">
    <text evidence="3">Belongs to the peptidase S1C family.</text>
</comment>
<evidence type="ECO:0000259" key="17">
    <source>
        <dbReference type="PROSITE" id="PS50106"/>
    </source>
</evidence>
<dbReference type="AlphaFoldDB" id="A0A285UEE9"/>
<dbReference type="SUPFAM" id="SSF50156">
    <property type="entry name" value="PDZ domain-like"/>
    <property type="match status" value="2"/>
</dbReference>
<proteinExistence type="inferred from homology"/>
<dbReference type="RefSeq" id="WP_097139540.1">
    <property type="nucleotide sequence ID" value="NZ_OBQD01000007.1"/>
</dbReference>
<dbReference type="Gene3D" id="2.30.42.10">
    <property type="match status" value="2"/>
</dbReference>
<keyword evidence="7" id="KW-0732">Signal</keyword>
<dbReference type="CDD" id="cd10839">
    <property type="entry name" value="cpPDZ1_DegP-like"/>
    <property type="match status" value="1"/>
</dbReference>
<evidence type="ECO:0000256" key="7">
    <source>
        <dbReference type="ARBA" id="ARBA00022729"/>
    </source>
</evidence>
<dbReference type="SMART" id="SM00228">
    <property type="entry name" value="PDZ"/>
    <property type="match status" value="2"/>
</dbReference>
<name>A0A285UEE9_9HYPH</name>
<sequence>MASSSRSRQIGTRVLATVLSALLASTGMLPAIARAQAQIQPPVQAPIHAPVQAQVPAPVQPQKPSPQPQAQAQVQSPLQVPQGPQSVADLAERLLGAVVNISTSQNVKSDDDAPAPQVPEGSPFQDFFDEFFKGEEGEGGSPRTVNSLGSGFVIDPTGFIVTNNHVIEGADDIEANFADGSKLKAKLVGVDSKTDLALLKVEPEEPLVAVPFGDSRQIRIGDWVMAIGNPFGLGGSVTVGIVSARGRNINAGPYDNFIQTDAAINRGNSGGPLFNMKGEVIGINTAIISPSGGSIGIGFSVPTELAENVIAQLREFGETRRGWLGVRIQPVTDDIAESLGMAAAKGALVAGVIKGGPVDNGVIKTGDVIVRFDGKDVEEMRDLPRVVAESPVGKAVDVVVIRDGKEVDVKVTLGRLEDGEKLAENESQPGEDNGGEKAPAEPAKPAPVILGMTLGALDEAARKTYSIVDTVKGVVVTAVDETSAAAERRIQAGDVIVEIGQEAVSSPEEVSKRIAELKSQDRRNALLMIADKTGALRFVTVRIE</sequence>
<dbReference type="Gene3D" id="2.40.10.120">
    <property type="match status" value="1"/>
</dbReference>
<evidence type="ECO:0000313" key="18">
    <source>
        <dbReference type="EMBL" id="SOC40202.1"/>
    </source>
</evidence>
<dbReference type="Pfam" id="PF13365">
    <property type="entry name" value="Trypsin_2"/>
    <property type="match status" value="1"/>
</dbReference>
<feature type="domain" description="PDZ" evidence="17">
    <location>
        <begin position="450"/>
        <end position="544"/>
    </location>
</feature>
<feature type="active site" description="Charge relay system" evidence="14">
    <location>
        <position position="165"/>
    </location>
</feature>
<dbReference type="FunFam" id="2.40.10.120:FF:000007">
    <property type="entry name" value="Periplasmic serine endoprotease DegP-like"/>
    <property type="match status" value="1"/>
</dbReference>
<dbReference type="PRINTS" id="PR00834">
    <property type="entry name" value="PROTEASES2C"/>
</dbReference>
<evidence type="ECO:0000256" key="9">
    <source>
        <dbReference type="ARBA" id="ARBA00022764"/>
    </source>
</evidence>
<feature type="binding site" evidence="15">
    <location>
        <position position="165"/>
    </location>
    <ligand>
        <name>substrate</name>
    </ligand>
</feature>
<dbReference type="GO" id="GO:0004252">
    <property type="term" value="F:serine-type endopeptidase activity"/>
    <property type="evidence" value="ECO:0007669"/>
    <property type="project" value="InterPro"/>
</dbReference>
<evidence type="ECO:0000256" key="1">
    <source>
        <dbReference type="ARBA" id="ARBA00001772"/>
    </source>
</evidence>
<evidence type="ECO:0000256" key="16">
    <source>
        <dbReference type="SAM" id="MobiDB-lite"/>
    </source>
</evidence>
<evidence type="ECO:0000313" key="19">
    <source>
        <dbReference type="Proteomes" id="UP000219167"/>
    </source>
</evidence>
<evidence type="ECO:0000256" key="11">
    <source>
        <dbReference type="ARBA" id="ARBA00022825"/>
    </source>
</evidence>
<feature type="compositionally biased region" description="Pro residues" evidence="16">
    <location>
        <begin position="58"/>
        <end position="67"/>
    </location>
</feature>
<gene>
    <name evidence="18" type="ORF">SAMN05892877_10754</name>
</gene>